<gene>
    <name evidence="2" type="ORF">H9S92_14705</name>
</gene>
<feature type="transmembrane region" description="Helical" evidence="1">
    <location>
        <begin position="42"/>
        <end position="64"/>
    </location>
</feature>
<evidence type="ECO:0000313" key="3">
    <source>
        <dbReference type="Proteomes" id="UP000650081"/>
    </source>
</evidence>
<keyword evidence="1" id="KW-0812">Transmembrane</keyword>
<accession>A0A923PRI6</accession>
<dbReference type="Proteomes" id="UP000650081">
    <property type="component" value="Unassembled WGS sequence"/>
</dbReference>
<feature type="transmembrane region" description="Helical" evidence="1">
    <location>
        <begin position="97"/>
        <end position="118"/>
    </location>
</feature>
<name>A0A923PRI6_9BACT</name>
<dbReference type="EMBL" id="JACSIT010000136">
    <property type="protein sequence ID" value="MBC6995422.1"/>
    <property type="molecule type" value="Genomic_DNA"/>
</dbReference>
<reference evidence="2" key="1">
    <citation type="submission" date="2020-08" db="EMBL/GenBank/DDBJ databases">
        <title>Lewinella bacteria from marine environments.</title>
        <authorList>
            <person name="Zhong Y."/>
        </authorList>
    </citation>
    <scope>NUCLEOTIDE SEQUENCE</scope>
    <source>
        <strain evidence="2">KCTC 42187</strain>
    </source>
</reference>
<dbReference type="RefSeq" id="WP_187467460.1">
    <property type="nucleotide sequence ID" value="NZ_JACSIT010000136.1"/>
</dbReference>
<keyword evidence="3" id="KW-1185">Reference proteome</keyword>
<protein>
    <submittedName>
        <fullName evidence="2">Uncharacterized protein</fullName>
    </submittedName>
</protein>
<keyword evidence="1" id="KW-1133">Transmembrane helix</keyword>
<evidence type="ECO:0000256" key="1">
    <source>
        <dbReference type="SAM" id="Phobius"/>
    </source>
</evidence>
<evidence type="ECO:0000313" key="2">
    <source>
        <dbReference type="EMBL" id="MBC6995422.1"/>
    </source>
</evidence>
<feature type="transmembrane region" description="Helical" evidence="1">
    <location>
        <begin position="71"/>
        <end position="91"/>
    </location>
</feature>
<keyword evidence="1" id="KW-0472">Membrane</keyword>
<organism evidence="2 3">
    <name type="scientific">Neolewinella lacunae</name>
    <dbReference type="NCBI Taxonomy" id="1517758"/>
    <lineage>
        <taxon>Bacteria</taxon>
        <taxon>Pseudomonadati</taxon>
        <taxon>Bacteroidota</taxon>
        <taxon>Saprospiria</taxon>
        <taxon>Saprospirales</taxon>
        <taxon>Lewinellaceae</taxon>
        <taxon>Neolewinella</taxon>
    </lineage>
</organism>
<comment type="caution">
    <text evidence="2">The sequence shown here is derived from an EMBL/GenBank/DDBJ whole genome shotgun (WGS) entry which is preliminary data.</text>
</comment>
<proteinExistence type="predicted"/>
<dbReference type="AlphaFoldDB" id="A0A923PRI6"/>
<sequence>MLPTPQPKSLLLLDGLGALLSTLCLGLILPAWQPLFGMPKDILWILAAPAAIFACYSLLCHWLLRQNWEPYLRIIMLANALYCALSIYLVVRHFSQLTPLGIAYFSLELLILAILITVEYRASF</sequence>